<dbReference type="RefSeq" id="WP_147817931.1">
    <property type="nucleotide sequence ID" value="NZ_BPRA01000008.1"/>
</dbReference>
<evidence type="ECO:0008006" key="5">
    <source>
        <dbReference type="Google" id="ProtNLM"/>
    </source>
</evidence>
<evidence type="ECO:0000313" key="4">
    <source>
        <dbReference type="Proteomes" id="UP001055101"/>
    </source>
</evidence>
<gene>
    <name evidence="3" type="ORF">EKPJFOCH_1811</name>
</gene>
<organism evidence="3 4">
    <name type="scientific">Methylobacterium thuringiense</name>
    <dbReference type="NCBI Taxonomy" id="1003091"/>
    <lineage>
        <taxon>Bacteria</taxon>
        <taxon>Pseudomonadati</taxon>
        <taxon>Pseudomonadota</taxon>
        <taxon>Alphaproteobacteria</taxon>
        <taxon>Hyphomicrobiales</taxon>
        <taxon>Methylobacteriaceae</taxon>
        <taxon>Methylobacterium</taxon>
    </lineage>
</organism>
<dbReference type="EMBL" id="BPRA01000008">
    <property type="protein sequence ID" value="GJE55321.1"/>
    <property type="molecule type" value="Genomic_DNA"/>
</dbReference>
<reference evidence="3" key="2">
    <citation type="submission" date="2021-08" db="EMBL/GenBank/DDBJ databases">
        <authorList>
            <person name="Tani A."/>
            <person name="Ola A."/>
            <person name="Ogura Y."/>
            <person name="Katsura K."/>
            <person name="Hayashi T."/>
        </authorList>
    </citation>
    <scope>NUCLEOTIDE SEQUENCE</scope>
    <source>
        <strain evidence="3">DSM 23674</strain>
    </source>
</reference>
<proteinExistence type="predicted"/>
<feature type="compositionally biased region" description="Low complexity" evidence="1">
    <location>
        <begin position="297"/>
        <end position="308"/>
    </location>
</feature>
<accession>A0ABQ4TJ63</accession>
<evidence type="ECO:0000256" key="2">
    <source>
        <dbReference type="SAM" id="SignalP"/>
    </source>
</evidence>
<keyword evidence="4" id="KW-1185">Reference proteome</keyword>
<feature type="signal peptide" evidence="2">
    <location>
        <begin position="1"/>
        <end position="25"/>
    </location>
</feature>
<protein>
    <recommendedName>
        <fullName evidence="5">Invasion associated locus B family protein</fullName>
    </recommendedName>
</protein>
<sequence>MTSFLRAAVLTAGLLPALAVAPSHAAEREPFEMVKDWEVERTVGDTSANPCLISKTYKDKEDNNAINGIVFALDGSNSALALVYQPWSWDKGETVKATLLAGKKILKKGVSWAGNAETLTAPFPDTIVPDLLSAKTITLRFEDGDAEFDISGFPQAYEALRRCDATPAKVAAAPAPAAPAPVAAAPVVAPPPGPAAAPAIPPAARIQAYAFGLILQRTMKECEVSTTGKQRSGVDAKVAALQPEMAPLEAQLREGMKTEGPKCPTAQEGDKFQSALADYLDKSPEDFSAAMDKKSAENAAKAAETPKP</sequence>
<comment type="caution">
    <text evidence="3">The sequence shown here is derived from an EMBL/GenBank/DDBJ whole genome shotgun (WGS) entry which is preliminary data.</text>
</comment>
<reference evidence="3" key="1">
    <citation type="journal article" date="2021" name="Front. Microbiol.">
        <title>Comprehensive Comparative Genomics and Phenotyping of Methylobacterium Species.</title>
        <authorList>
            <person name="Alessa O."/>
            <person name="Ogura Y."/>
            <person name="Fujitani Y."/>
            <person name="Takami H."/>
            <person name="Hayashi T."/>
            <person name="Sahin N."/>
            <person name="Tani A."/>
        </authorList>
    </citation>
    <scope>NUCLEOTIDE SEQUENCE</scope>
    <source>
        <strain evidence="3">DSM 23674</strain>
    </source>
</reference>
<feature type="chain" id="PRO_5045638532" description="Invasion associated locus B family protein" evidence="2">
    <location>
        <begin position="26"/>
        <end position="308"/>
    </location>
</feature>
<feature type="region of interest" description="Disordered" evidence="1">
    <location>
        <begin position="258"/>
        <end position="308"/>
    </location>
</feature>
<evidence type="ECO:0000313" key="3">
    <source>
        <dbReference type="EMBL" id="GJE55321.1"/>
    </source>
</evidence>
<name>A0ABQ4TJ63_9HYPH</name>
<dbReference type="Proteomes" id="UP001055101">
    <property type="component" value="Unassembled WGS sequence"/>
</dbReference>
<evidence type="ECO:0000256" key="1">
    <source>
        <dbReference type="SAM" id="MobiDB-lite"/>
    </source>
</evidence>
<keyword evidence="2" id="KW-0732">Signal</keyword>
<feature type="compositionally biased region" description="Basic and acidic residues" evidence="1">
    <location>
        <begin position="279"/>
        <end position="296"/>
    </location>
</feature>